<comment type="similarity">
    <text evidence="1">Belongs to the DP1 family.</text>
</comment>
<keyword evidence="4" id="KW-1185">Reference proteome</keyword>
<comment type="caution">
    <text evidence="3">The sequence shown here is derived from an EMBL/GenBank/DDBJ whole genome shotgun (WGS) entry which is preliminary data.</text>
</comment>
<organism evidence="3 4">
    <name type="scientific">Rubroshorea leprosula</name>
    <dbReference type="NCBI Taxonomy" id="152421"/>
    <lineage>
        <taxon>Eukaryota</taxon>
        <taxon>Viridiplantae</taxon>
        <taxon>Streptophyta</taxon>
        <taxon>Embryophyta</taxon>
        <taxon>Tracheophyta</taxon>
        <taxon>Spermatophyta</taxon>
        <taxon>Magnoliopsida</taxon>
        <taxon>eudicotyledons</taxon>
        <taxon>Gunneridae</taxon>
        <taxon>Pentapetalae</taxon>
        <taxon>rosids</taxon>
        <taxon>malvids</taxon>
        <taxon>Malvales</taxon>
        <taxon>Dipterocarpaceae</taxon>
        <taxon>Rubroshorea</taxon>
    </lineage>
</organism>
<dbReference type="GO" id="GO:0016020">
    <property type="term" value="C:membrane"/>
    <property type="evidence" value="ECO:0007669"/>
    <property type="project" value="UniProtKB-SubCell"/>
</dbReference>
<dbReference type="PANTHER" id="PTHR12300:SF117">
    <property type="entry name" value="LP05237P-RELATED"/>
    <property type="match status" value="1"/>
</dbReference>
<dbReference type="InterPro" id="IPR004345">
    <property type="entry name" value="TB2_DP1_HVA22"/>
</dbReference>
<comment type="subcellular location">
    <subcellularLocation>
        <location evidence="1">Membrane</location>
        <topology evidence="1">Multi-pass membrane protein</topology>
    </subcellularLocation>
</comment>
<evidence type="ECO:0000313" key="3">
    <source>
        <dbReference type="EMBL" id="GKV17866.1"/>
    </source>
</evidence>
<accession>A0AAV5JZT4</accession>
<evidence type="ECO:0000256" key="1">
    <source>
        <dbReference type="RuleBase" id="RU362006"/>
    </source>
</evidence>
<dbReference type="EMBL" id="BPVZ01000049">
    <property type="protein sequence ID" value="GKV17866.1"/>
    <property type="molecule type" value="Genomic_DNA"/>
</dbReference>
<dbReference type="PANTHER" id="PTHR12300">
    <property type="entry name" value="HVA22-LIKE PROTEINS"/>
    <property type="match status" value="1"/>
</dbReference>
<proteinExistence type="inferred from homology"/>
<feature type="compositionally biased region" description="Polar residues" evidence="2">
    <location>
        <begin position="146"/>
        <end position="158"/>
    </location>
</feature>
<dbReference type="Pfam" id="PF03134">
    <property type="entry name" value="TB2_DP1_HVA22"/>
    <property type="match status" value="1"/>
</dbReference>
<gene>
    <name evidence="3" type="ORF">SLEP1_g28321</name>
</gene>
<feature type="compositionally biased region" description="Basic residues" evidence="2">
    <location>
        <begin position="316"/>
        <end position="330"/>
    </location>
</feature>
<evidence type="ECO:0000256" key="2">
    <source>
        <dbReference type="SAM" id="MobiDB-lite"/>
    </source>
</evidence>
<dbReference type="AlphaFoldDB" id="A0AAV5JZT4"/>
<dbReference type="Proteomes" id="UP001054252">
    <property type="component" value="Unassembled WGS sequence"/>
</dbReference>
<protein>
    <recommendedName>
        <fullName evidence="1">HVA22-like protein</fullName>
    </recommendedName>
</protein>
<reference evidence="3 4" key="1">
    <citation type="journal article" date="2021" name="Commun. Biol.">
        <title>The genome of Shorea leprosula (Dipterocarpaceae) highlights the ecological relevance of drought in aseasonal tropical rainforests.</title>
        <authorList>
            <person name="Ng K.K.S."/>
            <person name="Kobayashi M.J."/>
            <person name="Fawcett J.A."/>
            <person name="Hatakeyama M."/>
            <person name="Paape T."/>
            <person name="Ng C.H."/>
            <person name="Ang C.C."/>
            <person name="Tnah L.H."/>
            <person name="Lee C.T."/>
            <person name="Nishiyama T."/>
            <person name="Sese J."/>
            <person name="O'Brien M.J."/>
            <person name="Copetti D."/>
            <person name="Mohd Noor M.I."/>
            <person name="Ong R.C."/>
            <person name="Putra M."/>
            <person name="Sireger I.Z."/>
            <person name="Indrioko S."/>
            <person name="Kosugi Y."/>
            <person name="Izuno A."/>
            <person name="Isagi Y."/>
            <person name="Lee S.L."/>
            <person name="Shimizu K.K."/>
        </authorList>
    </citation>
    <scope>NUCLEOTIDE SEQUENCE [LARGE SCALE GENOMIC DNA]</scope>
    <source>
        <strain evidence="3">214</strain>
    </source>
</reference>
<sequence>MIGSFLTRGLVMVLGYAYPAYECYKTVEKNKPEIEQLRFWCQYWILVAVLSVCERIGDAFISWVPMYSEAKLAFFVYLWYPKTRGTTYVYDSFFRPYVAKHENEIDRNLLELRTRAGDMAVLYWHRAASYGQTRVFDILQYIASQSTPRPHPAQNPQRKGTRDGPQSSAPNPQAPSKPQPETEEEPPSPASSTSSSQHQKEVAEEVGPSEVPKPPNPETVTAPNSPNKKANAASQRTQTTNAASQRTQTTNAASQRTQTTNAASQRTQTTSAASESTSEPTQTLAEAMQMEPTPPSRSESINLPPKETIMDETIRRTRGGLRKTRSAVIR</sequence>
<evidence type="ECO:0000313" key="4">
    <source>
        <dbReference type="Proteomes" id="UP001054252"/>
    </source>
</evidence>
<feature type="region of interest" description="Disordered" evidence="2">
    <location>
        <begin position="146"/>
        <end position="330"/>
    </location>
</feature>
<feature type="compositionally biased region" description="Low complexity" evidence="2">
    <location>
        <begin position="222"/>
        <end position="283"/>
    </location>
</feature>
<name>A0AAV5JZT4_9ROSI</name>